<evidence type="ECO:0000256" key="1">
    <source>
        <dbReference type="SAM" id="MobiDB-lite"/>
    </source>
</evidence>
<keyword evidence="3" id="KW-1185">Reference proteome</keyword>
<protein>
    <submittedName>
        <fullName evidence="2">Uncharacterized protein</fullName>
    </submittedName>
</protein>
<sequence length="98" mass="11278">MSPKTKYESSTSLADVTRPGEPMTHTELPTLRSILKHGIYIQEKKLMEEDVDRRNYSISKLVKDVRVEVVNCLQRANSQFSPPVIITDKYTERKIQVA</sequence>
<name>A0AAW0SHZ2_SCYPA</name>
<evidence type="ECO:0000313" key="2">
    <source>
        <dbReference type="EMBL" id="KAK8374322.1"/>
    </source>
</evidence>
<reference evidence="2 3" key="1">
    <citation type="submission" date="2023-03" db="EMBL/GenBank/DDBJ databases">
        <title>High-quality genome of Scylla paramamosain provides insights in environmental adaptation.</title>
        <authorList>
            <person name="Zhang L."/>
        </authorList>
    </citation>
    <scope>NUCLEOTIDE SEQUENCE [LARGE SCALE GENOMIC DNA]</scope>
    <source>
        <strain evidence="2">LZ_2023a</strain>
        <tissue evidence="2">Muscle</tissue>
    </source>
</reference>
<evidence type="ECO:0000313" key="3">
    <source>
        <dbReference type="Proteomes" id="UP001487740"/>
    </source>
</evidence>
<dbReference type="Proteomes" id="UP001487740">
    <property type="component" value="Unassembled WGS sequence"/>
</dbReference>
<proteinExistence type="predicted"/>
<gene>
    <name evidence="2" type="ORF">O3P69_011013</name>
</gene>
<feature type="region of interest" description="Disordered" evidence="1">
    <location>
        <begin position="1"/>
        <end position="27"/>
    </location>
</feature>
<dbReference type="AlphaFoldDB" id="A0AAW0SHZ2"/>
<accession>A0AAW0SHZ2</accession>
<comment type="caution">
    <text evidence="2">The sequence shown here is derived from an EMBL/GenBank/DDBJ whole genome shotgun (WGS) entry which is preliminary data.</text>
</comment>
<organism evidence="2 3">
    <name type="scientific">Scylla paramamosain</name>
    <name type="common">Mud crab</name>
    <dbReference type="NCBI Taxonomy" id="85552"/>
    <lineage>
        <taxon>Eukaryota</taxon>
        <taxon>Metazoa</taxon>
        <taxon>Ecdysozoa</taxon>
        <taxon>Arthropoda</taxon>
        <taxon>Crustacea</taxon>
        <taxon>Multicrustacea</taxon>
        <taxon>Malacostraca</taxon>
        <taxon>Eumalacostraca</taxon>
        <taxon>Eucarida</taxon>
        <taxon>Decapoda</taxon>
        <taxon>Pleocyemata</taxon>
        <taxon>Brachyura</taxon>
        <taxon>Eubrachyura</taxon>
        <taxon>Portunoidea</taxon>
        <taxon>Portunidae</taxon>
        <taxon>Portuninae</taxon>
        <taxon>Scylla</taxon>
    </lineage>
</organism>
<dbReference type="EMBL" id="JARAKH010000439">
    <property type="protein sequence ID" value="KAK8374322.1"/>
    <property type="molecule type" value="Genomic_DNA"/>
</dbReference>